<feature type="transmembrane region" description="Helical" evidence="2">
    <location>
        <begin position="190"/>
        <end position="207"/>
    </location>
</feature>
<feature type="transmembrane region" description="Helical" evidence="2">
    <location>
        <begin position="392"/>
        <end position="410"/>
    </location>
</feature>
<comment type="caution">
    <text evidence="4">The sequence shown here is derived from an EMBL/GenBank/DDBJ whole genome shotgun (WGS) entry which is preliminary data.</text>
</comment>
<dbReference type="Pfam" id="PF19053">
    <property type="entry name" value="EccD"/>
    <property type="match status" value="1"/>
</dbReference>
<evidence type="ECO:0000313" key="5">
    <source>
        <dbReference type="Proteomes" id="UP000677016"/>
    </source>
</evidence>
<proteinExistence type="predicted"/>
<sequence>MSTTQQLTLVADERHYDLVVPVGTRVTEVLSVLGIPSAAGTGSVATAAGHVYGPQDRIGEDLPQGSVLTVVRTTTHRVHRDVVSLDRSSSAAGARPSAPAWAGGSRLQADEGPAVSLVDDATRRRSDDPDATVSRAELRRARTDRRVRAARPRPPGATTAVVTGAGLVVVLAGVLGLAADPSGLPAPVRWTGAALLLAAAVAVVLLSPRERATAPVARLVAAPALAAAGGLLTPLPDSPARVAVSVVLACALAAVVTAVASADGSPASRAERTATACLAGVGVLVAASVLWERPPAAAAAVVVGLVPVLLRALPSASLDVDPTQLLDTDRLSTTVWSVRAPQDGRRRRVTDLDVRDRVAQARAVVSAGTVYLAVAAAVAGWVLAVTPALSTLAPWSRWVVLVLAAVALGYQARQVRDRTARFAMLAAAGSLVVSAAVAVLGWDRGLLWPTVALGVVLGGVALLASVALAGGWTSTRMSRSADRLESFAVVTVLPLALVAAGAVEALRRLTSG</sequence>
<dbReference type="AlphaFoldDB" id="A0A941D8K0"/>
<keyword evidence="2" id="KW-0812">Transmembrane</keyword>
<evidence type="ECO:0000259" key="3">
    <source>
        <dbReference type="Pfam" id="PF19053"/>
    </source>
</evidence>
<feature type="compositionally biased region" description="Low complexity" evidence="1">
    <location>
        <begin position="87"/>
        <end position="105"/>
    </location>
</feature>
<dbReference type="InterPro" id="IPR044049">
    <property type="entry name" value="EccD_transm"/>
</dbReference>
<feature type="region of interest" description="Disordered" evidence="1">
    <location>
        <begin position="84"/>
        <end position="133"/>
    </location>
</feature>
<feature type="domain" description="EccD-like transmembrane" evidence="3">
    <location>
        <begin position="161"/>
        <end position="509"/>
    </location>
</feature>
<keyword evidence="5" id="KW-1185">Reference proteome</keyword>
<feature type="transmembrane region" description="Helical" evidence="2">
    <location>
        <begin position="219"/>
        <end position="236"/>
    </location>
</feature>
<reference evidence="4" key="1">
    <citation type="submission" date="2021-04" db="EMBL/GenBank/DDBJ databases">
        <title>Phycicoccus avicenniae sp. nov., a novel endophytic actinomycetes isolated from branch of Avicennia mariana.</title>
        <authorList>
            <person name="Tuo L."/>
        </authorList>
    </citation>
    <scope>NUCLEOTIDE SEQUENCE</scope>
    <source>
        <strain evidence="4">BSK3Z-2</strain>
    </source>
</reference>
<protein>
    <recommendedName>
        <fullName evidence="3">EccD-like transmembrane domain-containing protein</fullName>
    </recommendedName>
</protein>
<feature type="transmembrane region" description="Helical" evidence="2">
    <location>
        <begin position="242"/>
        <end position="262"/>
    </location>
</feature>
<feature type="transmembrane region" description="Helical" evidence="2">
    <location>
        <begin position="448"/>
        <end position="472"/>
    </location>
</feature>
<keyword evidence="2" id="KW-1133">Transmembrane helix</keyword>
<organism evidence="4 5">
    <name type="scientific">Phycicoccus avicenniae</name>
    <dbReference type="NCBI Taxonomy" id="2828860"/>
    <lineage>
        <taxon>Bacteria</taxon>
        <taxon>Bacillati</taxon>
        <taxon>Actinomycetota</taxon>
        <taxon>Actinomycetes</taxon>
        <taxon>Micrococcales</taxon>
        <taxon>Intrasporangiaceae</taxon>
        <taxon>Phycicoccus</taxon>
    </lineage>
</organism>
<dbReference type="EMBL" id="JAGSNF010000006">
    <property type="protein sequence ID" value="MBR7742830.1"/>
    <property type="molecule type" value="Genomic_DNA"/>
</dbReference>
<dbReference type="Proteomes" id="UP000677016">
    <property type="component" value="Unassembled WGS sequence"/>
</dbReference>
<evidence type="ECO:0000256" key="2">
    <source>
        <dbReference type="SAM" id="Phobius"/>
    </source>
</evidence>
<feature type="transmembrane region" description="Helical" evidence="2">
    <location>
        <begin position="297"/>
        <end position="313"/>
    </location>
</feature>
<feature type="transmembrane region" description="Helical" evidence="2">
    <location>
        <begin position="155"/>
        <end position="178"/>
    </location>
</feature>
<feature type="transmembrane region" description="Helical" evidence="2">
    <location>
        <begin position="422"/>
        <end position="442"/>
    </location>
</feature>
<feature type="transmembrane region" description="Helical" evidence="2">
    <location>
        <begin position="274"/>
        <end position="291"/>
    </location>
</feature>
<evidence type="ECO:0000313" key="4">
    <source>
        <dbReference type="EMBL" id="MBR7742830.1"/>
    </source>
</evidence>
<dbReference type="RefSeq" id="WP_211601994.1">
    <property type="nucleotide sequence ID" value="NZ_JAGSNF010000006.1"/>
</dbReference>
<accession>A0A941D8K0</accession>
<name>A0A941D8K0_9MICO</name>
<gene>
    <name evidence="4" type="ORF">KC207_05930</name>
</gene>
<keyword evidence="2" id="KW-0472">Membrane</keyword>
<feature type="transmembrane region" description="Helical" evidence="2">
    <location>
        <begin position="363"/>
        <end position="386"/>
    </location>
</feature>
<evidence type="ECO:0000256" key="1">
    <source>
        <dbReference type="SAM" id="MobiDB-lite"/>
    </source>
</evidence>
<feature type="transmembrane region" description="Helical" evidence="2">
    <location>
        <begin position="484"/>
        <end position="503"/>
    </location>
</feature>